<reference evidence="5" key="1">
    <citation type="submission" date="2022-10" db="EMBL/GenBank/DDBJ databases">
        <authorList>
            <person name="Chen Y."/>
            <person name="Dougan E. K."/>
            <person name="Chan C."/>
            <person name="Rhodes N."/>
            <person name="Thang M."/>
        </authorList>
    </citation>
    <scope>NUCLEOTIDE SEQUENCE</scope>
</reference>
<feature type="compositionally biased region" description="Basic and acidic residues" evidence="4">
    <location>
        <begin position="1"/>
        <end position="12"/>
    </location>
</feature>
<feature type="repeat" description="ANK" evidence="3">
    <location>
        <begin position="90"/>
        <end position="122"/>
    </location>
</feature>
<accession>A0A9P1FLG0</accession>
<dbReference type="SMART" id="SM00248">
    <property type="entry name" value="ANK"/>
    <property type="match status" value="2"/>
</dbReference>
<evidence type="ECO:0000256" key="2">
    <source>
        <dbReference type="ARBA" id="ARBA00023043"/>
    </source>
</evidence>
<dbReference type="InterPro" id="IPR036770">
    <property type="entry name" value="Ankyrin_rpt-contain_sf"/>
</dbReference>
<dbReference type="Gene3D" id="1.25.40.20">
    <property type="entry name" value="Ankyrin repeat-containing domain"/>
    <property type="match status" value="1"/>
</dbReference>
<comment type="caution">
    <text evidence="5">The sequence shown here is derived from an EMBL/GenBank/DDBJ whole genome shotgun (WGS) entry which is preliminary data.</text>
</comment>
<dbReference type="PROSITE" id="PS50297">
    <property type="entry name" value="ANK_REP_REGION"/>
    <property type="match status" value="2"/>
</dbReference>
<dbReference type="PROSITE" id="PS50088">
    <property type="entry name" value="ANK_REPEAT"/>
    <property type="match status" value="2"/>
</dbReference>
<proteinExistence type="predicted"/>
<keyword evidence="7" id="KW-1185">Reference proteome</keyword>
<organism evidence="5">
    <name type="scientific">Cladocopium goreaui</name>
    <dbReference type="NCBI Taxonomy" id="2562237"/>
    <lineage>
        <taxon>Eukaryota</taxon>
        <taxon>Sar</taxon>
        <taxon>Alveolata</taxon>
        <taxon>Dinophyceae</taxon>
        <taxon>Suessiales</taxon>
        <taxon>Symbiodiniaceae</taxon>
        <taxon>Cladocopium</taxon>
    </lineage>
</organism>
<feature type="compositionally biased region" description="Basic and acidic residues" evidence="4">
    <location>
        <begin position="79"/>
        <end position="90"/>
    </location>
</feature>
<dbReference type="Proteomes" id="UP001152797">
    <property type="component" value="Unassembled WGS sequence"/>
</dbReference>
<dbReference type="PANTHER" id="PTHR24171">
    <property type="entry name" value="ANKYRIN REPEAT DOMAIN-CONTAINING PROTEIN 39-RELATED"/>
    <property type="match status" value="1"/>
</dbReference>
<evidence type="ECO:0000313" key="7">
    <source>
        <dbReference type="Proteomes" id="UP001152797"/>
    </source>
</evidence>
<dbReference type="EMBL" id="CAMXCT020000557">
    <property type="protein sequence ID" value="CAL1133823.1"/>
    <property type="molecule type" value="Genomic_DNA"/>
</dbReference>
<feature type="region of interest" description="Disordered" evidence="4">
    <location>
        <begin position="154"/>
        <end position="173"/>
    </location>
</feature>
<evidence type="ECO:0000256" key="4">
    <source>
        <dbReference type="SAM" id="MobiDB-lite"/>
    </source>
</evidence>
<dbReference type="OrthoDB" id="425633at2759"/>
<dbReference type="AlphaFoldDB" id="A0A9P1FLG0"/>
<dbReference type="EMBL" id="CAMXCT010000557">
    <property type="protein sequence ID" value="CAI3980448.1"/>
    <property type="molecule type" value="Genomic_DNA"/>
</dbReference>
<name>A0A9P1FLG0_9DINO</name>
<evidence type="ECO:0008006" key="8">
    <source>
        <dbReference type="Google" id="ProtNLM"/>
    </source>
</evidence>
<protein>
    <recommendedName>
        <fullName evidence="8">Ankyrin repeat protein</fullName>
    </recommendedName>
</protein>
<evidence type="ECO:0000313" key="6">
    <source>
        <dbReference type="EMBL" id="CAL1133823.1"/>
    </source>
</evidence>
<dbReference type="Pfam" id="PF12796">
    <property type="entry name" value="Ank_2"/>
    <property type="match status" value="1"/>
</dbReference>
<keyword evidence="1" id="KW-0677">Repeat</keyword>
<evidence type="ECO:0000313" key="5">
    <source>
        <dbReference type="EMBL" id="CAI3980448.1"/>
    </source>
</evidence>
<reference evidence="6" key="2">
    <citation type="submission" date="2024-04" db="EMBL/GenBank/DDBJ databases">
        <authorList>
            <person name="Chen Y."/>
            <person name="Shah S."/>
            <person name="Dougan E. K."/>
            <person name="Thang M."/>
            <person name="Chan C."/>
        </authorList>
    </citation>
    <scope>NUCLEOTIDE SEQUENCE [LARGE SCALE GENOMIC DNA]</scope>
</reference>
<dbReference type="EMBL" id="CAMXCT030000557">
    <property type="protein sequence ID" value="CAL4767760.1"/>
    <property type="molecule type" value="Genomic_DNA"/>
</dbReference>
<feature type="region of interest" description="Disordered" evidence="4">
    <location>
        <begin position="59"/>
        <end position="90"/>
    </location>
</feature>
<feature type="repeat" description="ANK" evidence="3">
    <location>
        <begin position="123"/>
        <end position="157"/>
    </location>
</feature>
<evidence type="ECO:0000256" key="3">
    <source>
        <dbReference type="PROSITE-ProRule" id="PRU00023"/>
    </source>
</evidence>
<evidence type="ECO:0000256" key="1">
    <source>
        <dbReference type="ARBA" id="ARBA00022737"/>
    </source>
</evidence>
<dbReference type="SUPFAM" id="SSF48403">
    <property type="entry name" value="Ankyrin repeat"/>
    <property type="match status" value="1"/>
</dbReference>
<sequence length="173" mass="19287">MAHSFPKEKLKTVESQLSDASREQDEVKRLLEEFAAYTLANAKAEELVRAVLDDLEARRTLKDRPEAATASSESQDTTDEGKAVEKKNRLGRTELHNAVCSGDKDYVQQLLKNRAFVDATDRSGRTPLHLAASELSEPVKIIELLLEARARTQAEDLSGPEPQRSSHRICECV</sequence>
<gene>
    <name evidence="5" type="ORF">C1SCF055_LOCUS8317</name>
</gene>
<keyword evidence="2 3" id="KW-0040">ANK repeat</keyword>
<feature type="region of interest" description="Disordered" evidence="4">
    <location>
        <begin position="1"/>
        <end position="24"/>
    </location>
</feature>
<dbReference type="InterPro" id="IPR002110">
    <property type="entry name" value="Ankyrin_rpt"/>
</dbReference>